<dbReference type="SUPFAM" id="SSF53271">
    <property type="entry name" value="PRTase-like"/>
    <property type="match status" value="1"/>
</dbReference>
<feature type="domain" description="Glutamine amidotransferase type-2" evidence="9">
    <location>
        <begin position="32"/>
        <end position="251"/>
    </location>
</feature>
<comment type="similarity">
    <text evidence="2 7 8">In the C-terminal section; belongs to the purine/pyrimidine phosphoribosyltransferase family.</text>
</comment>
<organism evidence="10 11">
    <name type="scientific">Methylocystis borbori</name>
    <dbReference type="NCBI Taxonomy" id="3118750"/>
    <lineage>
        <taxon>Bacteria</taxon>
        <taxon>Pseudomonadati</taxon>
        <taxon>Pseudomonadota</taxon>
        <taxon>Alphaproteobacteria</taxon>
        <taxon>Hyphomicrobiales</taxon>
        <taxon>Methylocystaceae</taxon>
        <taxon>Methylocystis</taxon>
    </lineage>
</organism>
<proteinExistence type="inferred from homology"/>
<evidence type="ECO:0000256" key="4">
    <source>
        <dbReference type="ARBA" id="ARBA00022679"/>
    </source>
</evidence>
<accession>A0ABU7XEM0</accession>
<comment type="caution">
    <text evidence="10">The sequence shown here is derived from an EMBL/GenBank/DDBJ whole genome shotgun (WGS) entry which is preliminary data.</text>
</comment>
<evidence type="ECO:0000256" key="8">
    <source>
        <dbReference type="PIRNR" id="PIRNR000485"/>
    </source>
</evidence>
<evidence type="ECO:0000313" key="11">
    <source>
        <dbReference type="Proteomes" id="UP001350748"/>
    </source>
</evidence>
<dbReference type="PROSITE" id="PS51278">
    <property type="entry name" value="GATASE_TYPE_2"/>
    <property type="match status" value="1"/>
</dbReference>
<dbReference type="PIRSF" id="PIRSF000485">
    <property type="entry name" value="Amd_phspho_trans"/>
    <property type="match status" value="1"/>
</dbReference>
<comment type="catalytic activity">
    <reaction evidence="7 8">
        <text>5-phospho-beta-D-ribosylamine + L-glutamate + diphosphate = 5-phospho-alpha-D-ribose 1-diphosphate + L-glutamine + H2O</text>
        <dbReference type="Rhea" id="RHEA:14905"/>
        <dbReference type="ChEBI" id="CHEBI:15377"/>
        <dbReference type="ChEBI" id="CHEBI:29985"/>
        <dbReference type="ChEBI" id="CHEBI:33019"/>
        <dbReference type="ChEBI" id="CHEBI:58017"/>
        <dbReference type="ChEBI" id="CHEBI:58359"/>
        <dbReference type="ChEBI" id="CHEBI:58681"/>
        <dbReference type="EC" id="2.4.2.14"/>
    </reaction>
</comment>
<sequence>MTEPAGDCNLSSSWEIDAAQDSDEEDRLREYCGVFGVFDLPDAAAITALGLHALQHRGQEAAGIVTFEGGRFFGERRLGLVGDHFSKETTIKRLPGAAAIGHVRYATTGETMLRNVQPLFAELNTGGFAVAHNGNLTNAQALRRELIAEGAIFQSTSDTEVILHLVARSRKPLLIDRFVEALRSIEGAYSLVALTNKKLIGARDPLGIRPLVIGELNGKYILASETCALDIIGARFVRDVMNGEIVVISEHGLQSMRPFPPQRMRPCIFEYIYFARPDSIVHGRSVYLVRKAMGAELAREHPIDADVVVPVPDSGVPAALGYAQQSGLPFELGIIRNHYIGRTFIEPTQIARDFGVRMKHSANRAVVAGKRVILVDDSIVRGTTSVKIVQMMRDAGATEVHFLISSPPITHPDYYGIDTPQKENLLAATHTLEEMRDYIGCDSLAFLSVDGIYRAMGYERRDPARPQFTDHCFTGDYPTPLTDLVGENRAQLSLLAEAS</sequence>
<evidence type="ECO:0000256" key="1">
    <source>
        <dbReference type="ARBA" id="ARBA00005209"/>
    </source>
</evidence>
<evidence type="ECO:0000256" key="5">
    <source>
        <dbReference type="ARBA" id="ARBA00022755"/>
    </source>
</evidence>
<dbReference type="PANTHER" id="PTHR11907">
    <property type="entry name" value="AMIDOPHOSPHORIBOSYLTRANSFERASE"/>
    <property type="match status" value="1"/>
</dbReference>
<dbReference type="InterPro" id="IPR029055">
    <property type="entry name" value="Ntn_hydrolases_N"/>
</dbReference>
<evidence type="ECO:0000259" key="9">
    <source>
        <dbReference type="PROSITE" id="PS51278"/>
    </source>
</evidence>
<dbReference type="GO" id="GO:0004044">
    <property type="term" value="F:amidophosphoribosyltransferase activity"/>
    <property type="evidence" value="ECO:0007669"/>
    <property type="project" value="UniProtKB-EC"/>
</dbReference>
<dbReference type="CDD" id="cd00715">
    <property type="entry name" value="GPATase_N"/>
    <property type="match status" value="1"/>
</dbReference>
<dbReference type="RefSeq" id="WP_332080365.1">
    <property type="nucleotide sequence ID" value="NZ_JAZHYN010000005.1"/>
</dbReference>
<dbReference type="NCBIfam" id="TIGR01134">
    <property type="entry name" value="purF"/>
    <property type="match status" value="1"/>
</dbReference>
<feature type="binding site" evidence="7">
    <location>
        <position position="314"/>
    </location>
    <ligand>
        <name>Mg(2+)</name>
        <dbReference type="ChEBI" id="CHEBI:18420"/>
    </ligand>
</feature>
<feature type="active site" description="Nucleophile" evidence="7">
    <location>
        <position position="32"/>
    </location>
</feature>
<dbReference type="EMBL" id="JAZHYN010000005">
    <property type="protein sequence ID" value="MEF3365457.1"/>
    <property type="molecule type" value="Genomic_DNA"/>
</dbReference>
<dbReference type="EC" id="2.4.2.14" evidence="7"/>
<dbReference type="Pfam" id="PF00156">
    <property type="entry name" value="Pribosyltran"/>
    <property type="match status" value="1"/>
</dbReference>
<dbReference type="InterPro" id="IPR005854">
    <property type="entry name" value="PurF"/>
</dbReference>
<comment type="pathway">
    <text evidence="1 7 8">Purine metabolism; IMP biosynthesis via de novo pathway; N(1)-(5-phospho-D-ribosyl)glycinamide from 5-phospho-alpha-D-ribose 1-diphosphate: step 1/2.</text>
</comment>
<keyword evidence="7" id="KW-0460">Magnesium</keyword>
<dbReference type="InterPro" id="IPR029057">
    <property type="entry name" value="PRTase-like"/>
</dbReference>
<comment type="caution">
    <text evidence="7">Lacks conserved residue(s) required for the propagation of feature annotation.</text>
</comment>
<name>A0ABU7XEM0_9HYPH</name>
<dbReference type="HAMAP" id="MF_01931">
    <property type="entry name" value="PurF"/>
    <property type="match status" value="1"/>
</dbReference>
<reference evidence="10 11" key="1">
    <citation type="submission" date="2024-02" db="EMBL/GenBank/DDBJ databases">
        <authorList>
            <person name="Grouzdev D."/>
        </authorList>
    </citation>
    <scope>NUCLEOTIDE SEQUENCE [LARGE SCALE GENOMIC DNA]</scope>
    <source>
        <strain evidence="10 11">9N</strain>
    </source>
</reference>
<feature type="binding site" evidence="7">
    <location>
        <position position="376"/>
    </location>
    <ligand>
        <name>Mg(2+)</name>
        <dbReference type="ChEBI" id="CHEBI:18420"/>
    </ligand>
</feature>
<dbReference type="Gene3D" id="3.40.50.2020">
    <property type="match status" value="1"/>
</dbReference>
<keyword evidence="5 7" id="KW-0658">Purine biosynthesis</keyword>
<evidence type="ECO:0000313" key="10">
    <source>
        <dbReference type="EMBL" id="MEF3365457.1"/>
    </source>
</evidence>
<dbReference type="SUPFAM" id="SSF56235">
    <property type="entry name" value="N-terminal nucleophile aminohydrolases (Ntn hydrolases)"/>
    <property type="match status" value="1"/>
</dbReference>
<evidence type="ECO:0000256" key="3">
    <source>
        <dbReference type="ARBA" id="ARBA00022676"/>
    </source>
</evidence>
<keyword evidence="4 7" id="KW-0808">Transferase</keyword>
<comment type="cofactor">
    <cofactor evidence="7">
        <name>Mg(2+)</name>
        <dbReference type="ChEBI" id="CHEBI:18420"/>
    </cofactor>
    <text evidence="7">Binds 1 Mg(2+) ion per subunit.</text>
</comment>
<protein>
    <recommendedName>
        <fullName evidence="7">Amidophosphoribosyltransferase</fullName>
        <shortName evidence="7">ATase</shortName>
        <ecNumber evidence="7">2.4.2.14</ecNumber>
    </recommendedName>
    <alternativeName>
        <fullName evidence="7">Glutamine phosphoribosylpyrophosphate amidotransferase</fullName>
        <shortName evidence="7">GPATase</shortName>
    </alternativeName>
</protein>
<dbReference type="Proteomes" id="UP001350748">
    <property type="component" value="Unassembled WGS sequence"/>
</dbReference>
<dbReference type="Gene3D" id="3.60.20.10">
    <property type="entry name" value="Glutamine Phosphoribosylpyrophosphate, subunit 1, domain 1"/>
    <property type="match status" value="1"/>
</dbReference>
<feature type="binding site" evidence="7">
    <location>
        <position position="377"/>
    </location>
    <ligand>
        <name>Mg(2+)</name>
        <dbReference type="ChEBI" id="CHEBI:18420"/>
    </ligand>
</feature>
<keyword evidence="7" id="KW-0479">Metal-binding</keyword>
<evidence type="ECO:0000256" key="7">
    <source>
        <dbReference type="HAMAP-Rule" id="MF_01931"/>
    </source>
</evidence>
<evidence type="ECO:0000256" key="6">
    <source>
        <dbReference type="ARBA" id="ARBA00022962"/>
    </source>
</evidence>
<dbReference type="CDD" id="cd06223">
    <property type="entry name" value="PRTases_typeI"/>
    <property type="match status" value="1"/>
</dbReference>
<dbReference type="InterPro" id="IPR017932">
    <property type="entry name" value="GATase_2_dom"/>
</dbReference>
<keyword evidence="3 7" id="KW-0328">Glycosyltransferase</keyword>
<dbReference type="InterPro" id="IPR000836">
    <property type="entry name" value="PRTase_dom"/>
</dbReference>
<keyword evidence="6 7" id="KW-0315">Glutamine amidotransferase</keyword>
<keyword evidence="11" id="KW-1185">Reference proteome</keyword>
<dbReference type="Pfam" id="PF13537">
    <property type="entry name" value="GATase_7"/>
    <property type="match status" value="1"/>
</dbReference>
<gene>
    <name evidence="7 10" type="primary">purF</name>
    <name evidence="10" type="ORF">V3H18_02800</name>
</gene>
<dbReference type="InterPro" id="IPR035584">
    <property type="entry name" value="PurF_N"/>
</dbReference>
<comment type="function">
    <text evidence="7">Catalyzes the formation of phosphoribosylamine from phosphoribosylpyrophosphate (PRPP) and glutamine.</text>
</comment>
<evidence type="ECO:0000256" key="2">
    <source>
        <dbReference type="ARBA" id="ARBA00010138"/>
    </source>
</evidence>